<feature type="non-terminal residue" evidence="2">
    <location>
        <position position="115"/>
    </location>
</feature>
<feature type="domain" description="Schlafen AlbA-2" evidence="1">
    <location>
        <begin position="9"/>
        <end position="113"/>
    </location>
</feature>
<proteinExistence type="predicted"/>
<evidence type="ECO:0000313" key="2">
    <source>
        <dbReference type="EMBL" id="EPN30699.1"/>
    </source>
</evidence>
<gene>
    <name evidence="2" type="ORF">A245_45358</name>
</gene>
<accession>A0A656JJM7</accession>
<sequence>MPQRLPPRESLTVEFKSDRIKLPDRELIEALVCLANAEGGELWLGVEDDGTPTGLHAEHHLLEGLAGMVAARTSPSLNVQAEAIDLDGVAVAHIHVPKAQSEVATTSGVYLRRRL</sequence>
<organism evidence="2 3">
    <name type="scientific">Pseudomonas syringae pv. actinidiae ICMP 19096</name>
    <dbReference type="NCBI Taxonomy" id="1194405"/>
    <lineage>
        <taxon>Bacteria</taxon>
        <taxon>Pseudomonadati</taxon>
        <taxon>Pseudomonadota</taxon>
        <taxon>Gammaproteobacteria</taxon>
        <taxon>Pseudomonadales</taxon>
        <taxon>Pseudomonadaceae</taxon>
        <taxon>Pseudomonas</taxon>
        <taxon>Pseudomonas syringae</taxon>
    </lineage>
</organism>
<evidence type="ECO:0000259" key="1">
    <source>
        <dbReference type="Pfam" id="PF04326"/>
    </source>
</evidence>
<dbReference type="PANTHER" id="PTHR30595">
    <property type="entry name" value="GLPR-RELATED TRANSCRIPTIONAL REPRESSOR"/>
    <property type="match status" value="1"/>
</dbReference>
<protein>
    <submittedName>
        <fullName evidence="2">Putative transcriptional regulator</fullName>
    </submittedName>
</protein>
<dbReference type="InterPro" id="IPR007421">
    <property type="entry name" value="Schlafen_AlbA_2_dom"/>
</dbReference>
<dbReference type="Gene3D" id="3.30.950.30">
    <property type="entry name" value="Schlafen, AAA domain"/>
    <property type="match status" value="1"/>
</dbReference>
<dbReference type="PANTHER" id="PTHR30595:SF6">
    <property type="entry name" value="SCHLAFEN ALBA-2 DOMAIN-CONTAINING PROTEIN"/>
    <property type="match status" value="1"/>
</dbReference>
<comment type="caution">
    <text evidence="2">The sequence shown here is derived from an EMBL/GenBank/DDBJ whole genome shotgun (WGS) entry which is preliminary data.</text>
</comment>
<dbReference type="EMBL" id="AOKF01003854">
    <property type="protein sequence ID" value="EPN30699.1"/>
    <property type="molecule type" value="Genomic_DNA"/>
</dbReference>
<reference evidence="2 3" key="1">
    <citation type="journal article" date="2013" name="PLoS Pathog.">
        <title>Genomic analysis of the Kiwifruit pathogen Pseudomonas syringae pv. actinidiae provides insight into the origins of an emergent plant disease.</title>
        <authorList>
            <person name="McCann H.C."/>
            <person name="Rikkerink E.H."/>
            <person name="Bertels F."/>
            <person name="Fiers M."/>
            <person name="Lu A."/>
            <person name="Rees-George J."/>
            <person name="Andersen M.T."/>
            <person name="Gleave A.P."/>
            <person name="Haubold B."/>
            <person name="Wohlers M.W."/>
            <person name="Guttman D.S."/>
            <person name="Wang P.W."/>
            <person name="Straub C."/>
            <person name="Vanneste J.L."/>
            <person name="Rainey P.B."/>
            <person name="Templeton M.D."/>
        </authorList>
    </citation>
    <scope>NUCLEOTIDE SEQUENCE [LARGE SCALE GENOMIC DNA]</scope>
    <source>
        <strain evidence="2 3">ICMP 19096</strain>
    </source>
</reference>
<dbReference type="InterPro" id="IPR038461">
    <property type="entry name" value="Schlafen_AlbA_2_dom_sf"/>
</dbReference>
<evidence type="ECO:0000313" key="3">
    <source>
        <dbReference type="Proteomes" id="UP000018849"/>
    </source>
</evidence>
<dbReference type="Pfam" id="PF04326">
    <property type="entry name" value="SLFN_AlbA_2"/>
    <property type="match status" value="1"/>
</dbReference>
<dbReference type="AlphaFoldDB" id="A0A656JJM7"/>
<dbReference type="Proteomes" id="UP000018849">
    <property type="component" value="Unassembled WGS sequence"/>
</dbReference>
<name>A0A656JJM7_PSESF</name>